<dbReference type="InterPro" id="IPR036770">
    <property type="entry name" value="Ankyrin_rpt-contain_sf"/>
</dbReference>
<keyword evidence="3" id="KW-0175">Coiled coil</keyword>
<dbReference type="GeneID" id="9535092"/>
<organism evidence="8">
    <name type="scientific">Verticillium alfalfae (strain VaMs.102 / ATCC MYA-4576 / FGSC 10136)</name>
    <name type="common">Verticillium wilt of alfalfa</name>
    <name type="synonym">Verticillium albo-atrum</name>
    <dbReference type="NCBI Taxonomy" id="526221"/>
    <lineage>
        <taxon>Eukaryota</taxon>
        <taxon>Fungi</taxon>
        <taxon>Dikarya</taxon>
        <taxon>Ascomycota</taxon>
        <taxon>Pezizomycotina</taxon>
        <taxon>Sordariomycetes</taxon>
        <taxon>Hypocreomycetidae</taxon>
        <taxon>Glomerellales</taxon>
        <taxon>Plectosphaerellaceae</taxon>
        <taxon>Verticillium</taxon>
    </lineage>
</organism>
<keyword evidence="1" id="KW-0677">Repeat</keyword>
<feature type="repeat" description="ANK" evidence="2">
    <location>
        <begin position="1003"/>
        <end position="1035"/>
    </location>
</feature>
<protein>
    <submittedName>
        <fullName evidence="7">Uncharacterized protein</fullName>
    </submittedName>
</protein>
<dbReference type="InterPro" id="IPR056884">
    <property type="entry name" value="NPHP3-like_N"/>
</dbReference>
<dbReference type="PANTHER" id="PTHR10039:SF14">
    <property type="entry name" value="NACHT DOMAIN-CONTAINING PROTEIN"/>
    <property type="match status" value="1"/>
</dbReference>
<dbReference type="PROSITE" id="PS50297">
    <property type="entry name" value="ANK_REP_REGION"/>
    <property type="match status" value="1"/>
</dbReference>
<accession>C9SGI1</accession>
<dbReference type="Gene3D" id="3.40.50.300">
    <property type="entry name" value="P-loop containing nucleotide triphosphate hydrolases"/>
    <property type="match status" value="1"/>
</dbReference>
<dbReference type="InterPro" id="IPR027417">
    <property type="entry name" value="P-loop_NTPase"/>
</dbReference>
<evidence type="ECO:0000313" key="8">
    <source>
        <dbReference type="Proteomes" id="UP000008698"/>
    </source>
</evidence>
<dbReference type="EMBL" id="DS985217">
    <property type="protein sequence ID" value="EEY18131.1"/>
    <property type="molecule type" value="Genomic_DNA"/>
</dbReference>
<gene>
    <name evidence="7" type="ORF">VDBG_04240</name>
</gene>
<dbReference type="eggNOG" id="KOG4177">
    <property type="taxonomic scope" value="Eukaryota"/>
</dbReference>
<evidence type="ECO:0000256" key="4">
    <source>
        <dbReference type="SAM" id="MobiDB-lite"/>
    </source>
</evidence>
<evidence type="ECO:0000256" key="3">
    <source>
        <dbReference type="SAM" id="Coils"/>
    </source>
</evidence>
<dbReference type="Gene3D" id="1.25.40.20">
    <property type="entry name" value="Ankyrin repeat-containing domain"/>
    <property type="match status" value="1"/>
</dbReference>
<dbReference type="RefSeq" id="XP_003006287.1">
    <property type="nucleotide sequence ID" value="XM_003006241.1"/>
</dbReference>
<evidence type="ECO:0000256" key="1">
    <source>
        <dbReference type="ARBA" id="ARBA00022737"/>
    </source>
</evidence>
<feature type="domain" description="NWD NACHT-NTPase N-terminal" evidence="5">
    <location>
        <begin position="56"/>
        <end position="278"/>
    </location>
</feature>
<dbReference type="KEGG" id="val:VDBG_04240"/>
<dbReference type="InterPro" id="IPR031359">
    <property type="entry name" value="NACHT_N"/>
</dbReference>
<dbReference type="InterPro" id="IPR002110">
    <property type="entry name" value="Ankyrin_rpt"/>
</dbReference>
<feature type="coiled-coil region" evidence="3">
    <location>
        <begin position="55"/>
        <end position="82"/>
    </location>
</feature>
<feature type="domain" description="Nephrocystin 3-like N-terminal" evidence="6">
    <location>
        <begin position="363"/>
        <end position="533"/>
    </location>
</feature>
<dbReference type="OrthoDB" id="163438at2759"/>
<dbReference type="HOGENOM" id="CLU_000288_34_7_1"/>
<dbReference type="AlphaFoldDB" id="C9SGI1"/>
<proteinExistence type="predicted"/>
<dbReference type="Pfam" id="PF24883">
    <property type="entry name" value="NPHP3_N"/>
    <property type="match status" value="1"/>
</dbReference>
<dbReference type="Pfam" id="PF17100">
    <property type="entry name" value="NACHT_N"/>
    <property type="match status" value="1"/>
</dbReference>
<keyword evidence="8" id="KW-1185">Reference proteome</keyword>
<reference evidence="8" key="1">
    <citation type="journal article" date="2011" name="PLoS Pathog.">
        <title>Comparative genomics yields insights into niche adaptation of plant vascular wilt pathogens.</title>
        <authorList>
            <person name="Klosterman S.J."/>
            <person name="Subbarao K.V."/>
            <person name="Kang S."/>
            <person name="Veronese P."/>
            <person name="Gold S.E."/>
            <person name="Thomma B.P.H.J."/>
            <person name="Chen Z."/>
            <person name="Henrissat B."/>
            <person name="Lee Y.-H."/>
            <person name="Park J."/>
            <person name="Garcia-Pedrajas M.D."/>
            <person name="Barbara D.J."/>
            <person name="Anchieta A."/>
            <person name="de Jonge R."/>
            <person name="Santhanam P."/>
            <person name="Maruthachalam K."/>
            <person name="Atallah Z."/>
            <person name="Amyotte S.G."/>
            <person name="Paz Z."/>
            <person name="Inderbitzin P."/>
            <person name="Hayes R.J."/>
            <person name="Heiman D.I."/>
            <person name="Young S."/>
            <person name="Zeng Q."/>
            <person name="Engels R."/>
            <person name="Galagan J."/>
            <person name="Cuomo C.A."/>
            <person name="Dobinson K.F."/>
            <person name="Ma L.-J."/>
        </authorList>
    </citation>
    <scope>NUCLEOTIDE SEQUENCE [LARGE SCALE GENOMIC DNA]</scope>
    <source>
        <strain evidence="8">VaMs.102 / ATCC MYA-4576 / FGSC 10136</strain>
    </source>
</reference>
<evidence type="ECO:0000256" key="2">
    <source>
        <dbReference type="PROSITE-ProRule" id="PRU00023"/>
    </source>
</evidence>
<dbReference type="SUPFAM" id="SSF48403">
    <property type="entry name" value="Ankyrin repeat"/>
    <property type="match status" value="1"/>
</dbReference>
<dbReference type="Proteomes" id="UP000008698">
    <property type="component" value="Unassembled WGS sequence"/>
</dbReference>
<keyword evidence="2" id="KW-0040">ANK repeat</keyword>
<dbReference type="PROSITE" id="PS50088">
    <property type="entry name" value="ANK_REPEAT"/>
    <property type="match status" value="1"/>
</dbReference>
<sequence length="1160" mass="129995">MSLEKLKQKFTLKVRRPAPAEARGPRADVSPPEPVPGDSSTCTSLSATAEEDAALRLWNSAYQEIRQDNEQLTEAYERILTLNINDGVGALTAAAANIFSNGAAEARIQRMAISVQKSVEKIHERRSIRGGIIQASALLVKLEKVGKLALTPVPPPATMAWSGICAAVQILSGPFEAEQSMVDGLEHVIARMDWYVGLSRIIFEDVGQGRQKLAQLNSSLDSQVRTIYRAILTYEMTAVLYCYKDHRVFAYAKVVWGSYDWTTQRSKLAKLEERLDGDMAHYSSRESVAALRSLLHEASESSGLLREIASGVQQLSSIQQAQQDQQTQRDAEERTRRRDLLIGRFKTIPYEERMRINPLRVANTCEWFCNHPQFLDWLENSEGLLVVSADPGCGKSVLSRYLIEEYLPASDRTAQARICYFFFKDTPEQRSAASATCSLLHCLFVREPLLADHCESMINQAGSNLTSHLASLWDVLEKALSHSSCPPVVCILDALDECDSAETRQLISLVTRYSRRTAGGLGQGTVKFLVTTRGLPPILKHLDVSGQGHIHLDGDGKTEKDLIQKEIQLVVEHRLSQLAENKRLDDAKRKILKDGFALKGGEDRTYLWASLVFESLEKNNNNTQKGWRDLVSNLPKTIHGAYERLLRQVSNVDAKKVDRLFHLIIAAQRPLTLEEMDIALCAWENVQDKLGALSEDDLDLNAAFSDWIRQACGLFVSIYDNRLFFIHQTAKEFLLAEGEEEPDVIREPDCPTSSWHRCITMTAAHRIMAESCIAYLSMDCFRSAQFRNELIAMKFMEGKKYNRDILRRREVRSVLVTLCDYAVSFWAHHFDHAQVASHAGIEDISDGFQSSCLSLFGQDSTVSSPWGIAAASDCEDMSWSLAPHDHMVQLVNWDEHRCIEGLTPTGLRAALGHFGAVHDILEATCTSTSMLPYEGSDNLALRRKNGKQASHRPRSKQHQPHPSRLPCLAYLPIFFAVALERYKCLEYILATWRQSQLGALAPDGTPLLLFAAKHGHYRVVTLLLQHGFDYTIQDQYGDTVVDAFRSFFDSTIQFLPGSMNAEDCGEALRLLLTVSQASQWKPDWSCLLGFVPLNPEPRLRMLNERVGQLALAIERGCPEGLETLRESQAFTTAYGESLVKALVDRGHLSCSRREGRSALH</sequence>
<evidence type="ECO:0000259" key="5">
    <source>
        <dbReference type="Pfam" id="PF17100"/>
    </source>
</evidence>
<evidence type="ECO:0000259" key="6">
    <source>
        <dbReference type="Pfam" id="PF24883"/>
    </source>
</evidence>
<feature type="region of interest" description="Disordered" evidence="4">
    <location>
        <begin position="1"/>
        <end position="43"/>
    </location>
</feature>
<dbReference type="PANTHER" id="PTHR10039">
    <property type="entry name" value="AMELOGENIN"/>
    <property type="match status" value="1"/>
</dbReference>
<evidence type="ECO:0000313" key="7">
    <source>
        <dbReference type="EMBL" id="EEY18131.1"/>
    </source>
</evidence>
<name>C9SGI1_VERA1</name>